<dbReference type="SUPFAM" id="SSF50494">
    <property type="entry name" value="Trypsin-like serine proteases"/>
    <property type="match status" value="1"/>
</dbReference>
<comment type="caution">
    <text evidence="3">The sequence shown here is derived from an EMBL/GenBank/DDBJ whole genome shotgun (WGS) entry which is preliminary data.</text>
</comment>
<evidence type="ECO:0000313" key="4">
    <source>
        <dbReference type="Proteomes" id="UP000193560"/>
    </source>
</evidence>
<dbReference type="PROSITE" id="PS50240">
    <property type="entry name" value="TRYPSIN_DOM"/>
    <property type="match status" value="1"/>
</dbReference>
<evidence type="ECO:0000313" key="3">
    <source>
        <dbReference type="EMBL" id="ORZ11492.1"/>
    </source>
</evidence>
<dbReference type="PANTHER" id="PTHR24260:SF132">
    <property type="entry name" value="PEPTIDASE S1 DOMAIN-CONTAINING PROTEIN"/>
    <property type="match status" value="1"/>
</dbReference>
<dbReference type="InterPro" id="IPR051333">
    <property type="entry name" value="CLIP_Serine_Protease"/>
</dbReference>
<dbReference type="InterPro" id="IPR001254">
    <property type="entry name" value="Trypsin_dom"/>
</dbReference>
<dbReference type="Gene3D" id="2.40.10.10">
    <property type="entry name" value="Trypsin-like serine proteases"/>
    <property type="match status" value="1"/>
</dbReference>
<dbReference type="OrthoDB" id="10059102at2759"/>
<dbReference type="Pfam" id="PF00089">
    <property type="entry name" value="Trypsin"/>
    <property type="match status" value="1"/>
</dbReference>
<organism evidence="3 4">
    <name type="scientific">Absidia repens</name>
    <dbReference type="NCBI Taxonomy" id="90262"/>
    <lineage>
        <taxon>Eukaryota</taxon>
        <taxon>Fungi</taxon>
        <taxon>Fungi incertae sedis</taxon>
        <taxon>Mucoromycota</taxon>
        <taxon>Mucoromycotina</taxon>
        <taxon>Mucoromycetes</taxon>
        <taxon>Mucorales</taxon>
        <taxon>Cunninghamellaceae</taxon>
        <taxon>Absidia</taxon>
    </lineage>
</organism>
<protein>
    <submittedName>
        <fullName evidence="3">Trypsin-like cysteine/serine peptidase domain-containing protein</fullName>
    </submittedName>
</protein>
<dbReference type="InterPro" id="IPR043504">
    <property type="entry name" value="Peptidase_S1_PA_chymotrypsin"/>
</dbReference>
<dbReference type="AlphaFoldDB" id="A0A1X2I874"/>
<reference evidence="3 4" key="1">
    <citation type="submission" date="2016-07" db="EMBL/GenBank/DDBJ databases">
        <title>Pervasive Adenine N6-methylation of Active Genes in Fungi.</title>
        <authorList>
            <consortium name="DOE Joint Genome Institute"/>
            <person name="Mondo S.J."/>
            <person name="Dannebaum R.O."/>
            <person name="Kuo R.C."/>
            <person name="Labutti K."/>
            <person name="Haridas S."/>
            <person name="Kuo A."/>
            <person name="Salamov A."/>
            <person name="Ahrendt S.R."/>
            <person name="Lipzen A."/>
            <person name="Sullivan W."/>
            <person name="Andreopoulos W.B."/>
            <person name="Clum A."/>
            <person name="Lindquist E."/>
            <person name="Daum C."/>
            <person name="Ramamoorthy G.K."/>
            <person name="Gryganskyi A."/>
            <person name="Culley D."/>
            <person name="Magnuson J.K."/>
            <person name="James T.Y."/>
            <person name="O'Malley M.A."/>
            <person name="Stajich J.E."/>
            <person name="Spatafora J.W."/>
            <person name="Visel A."/>
            <person name="Grigoriev I.V."/>
        </authorList>
    </citation>
    <scope>NUCLEOTIDE SEQUENCE [LARGE SCALE GENOMIC DNA]</scope>
    <source>
        <strain evidence="3 4">NRRL 1336</strain>
    </source>
</reference>
<keyword evidence="1" id="KW-0732">Signal</keyword>
<dbReference type="InterPro" id="IPR009003">
    <property type="entry name" value="Peptidase_S1_PA"/>
</dbReference>
<evidence type="ECO:0000256" key="1">
    <source>
        <dbReference type="SAM" id="SignalP"/>
    </source>
</evidence>
<keyword evidence="4" id="KW-1185">Reference proteome</keyword>
<dbReference type="PRINTS" id="PR00722">
    <property type="entry name" value="CHYMOTRYPSIN"/>
</dbReference>
<dbReference type="InterPro" id="IPR001314">
    <property type="entry name" value="Peptidase_S1A"/>
</dbReference>
<dbReference type="Proteomes" id="UP000193560">
    <property type="component" value="Unassembled WGS sequence"/>
</dbReference>
<feature type="domain" description="Peptidase S1" evidence="2">
    <location>
        <begin position="18"/>
        <end position="273"/>
    </location>
</feature>
<evidence type="ECO:0000259" key="2">
    <source>
        <dbReference type="PROSITE" id="PS50240"/>
    </source>
</evidence>
<dbReference type="PANTHER" id="PTHR24260">
    <property type="match status" value="1"/>
</dbReference>
<sequence>MLIHFFTLVVVFSCTQTLVAATTTSPKNTEWHTDETGFSVPWLVSIGPTSQQTGGYSTMAATHKCVGIVLHPMIVLTVAHCVQHAVKTPTLIGVGAMSTTQPNTHAAMADARRRVPVGQILIHPNNNPSAPVYDVAILKTVAPVMPYNVPSARLLSRSIQPNTIQPLYTMGWAGPVSSSSPSDLKAVPLMFQQNCKTYQYLVCTKSQRPGDALCHGDEGAPLIVNINGQPVVTGFAFTPDYIPTVNPPQNKCIGESTFIQMAPIIQWIHSVVGNSLLLA</sequence>
<dbReference type="GO" id="GO:0004252">
    <property type="term" value="F:serine-type endopeptidase activity"/>
    <property type="evidence" value="ECO:0007669"/>
    <property type="project" value="InterPro"/>
</dbReference>
<gene>
    <name evidence="3" type="ORF">BCR42DRAFT_421224</name>
</gene>
<accession>A0A1X2I874</accession>
<feature type="signal peptide" evidence="1">
    <location>
        <begin position="1"/>
        <end position="21"/>
    </location>
</feature>
<name>A0A1X2I874_9FUNG</name>
<dbReference type="SMART" id="SM00020">
    <property type="entry name" value="Tryp_SPc"/>
    <property type="match status" value="1"/>
</dbReference>
<feature type="chain" id="PRO_5012552649" evidence="1">
    <location>
        <begin position="22"/>
        <end position="279"/>
    </location>
</feature>
<dbReference type="GO" id="GO:0006508">
    <property type="term" value="P:proteolysis"/>
    <property type="evidence" value="ECO:0007669"/>
    <property type="project" value="InterPro"/>
</dbReference>
<dbReference type="EMBL" id="MCGE01000021">
    <property type="protein sequence ID" value="ORZ11492.1"/>
    <property type="molecule type" value="Genomic_DNA"/>
</dbReference>
<proteinExistence type="predicted"/>